<evidence type="ECO:0000256" key="1">
    <source>
        <dbReference type="SAM" id="MobiDB-lite"/>
    </source>
</evidence>
<dbReference type="EMBL" id="CP000283">
    <property type="protein sequence ID" value="ABE39895.1"/>
    <property type="molecule type" value="Genomic_DNA"/>
</dbReference>
<organism evidence="2 3">
    <name type="scientific">Rhodopseudomonas palustris (strain BisB5)</name>
    <dbReference type="NCBI Taxonomy" id="316057"/>
    <lineage>
        <taxon>Bacteria</taxon>
        <taxon>Pseudomonadati</taxon>
        <taxon>Pseudomonadota</taxon>
        <taxon>Alphaproteobacteria</taxon>
        <taxon>Hyphomicrobiales</taxon>
        <taxon>Nitrobacteraceae</taxon>
        <taxon>Rhodopseudomonas</taxon>
    </lineage>
</organism>
<evidence type="ECO:0000313" key="2">
    <source>
        <dbReference type="EMBL" id="ABE39895.1"/>
    </source>
</evidence>
<feature type="compositionally biased region" description="Basic and acidic residues" evidence="1">
    <location>
        <begin position="97"/>
        <end position="112"/>
    </location>
</feature>
<proteinExistence type="predicted"/>
<dbReference type="HOGENOM" id="CLU_2143916_0_0_5"/>
<dbReference type="KEGG" id="rpd:RPD_2666"/>
<dbReference type="Proteomes" id="UP000001818">
    <property type="component" value="Chromosome"/>
</dbReference>
<name>Q136U4_RHOPS</name>
<gene>
    <name evidence="2" type="ordered locus">RPD_2666</name>
</gene>
<sequence>MGAPSRRARKAFEPIARTTIIRASRRAPAPRDCEGFKPRAHQSRGKASAWLFDNLIAIASSARPTTPSSSGVIAAGLRGWAAQSATTALLKRLSRGSCKDADRREDFNQPGD</sequence>
<accession>Q136U4</accession>
<feature type="region of interest" description="Disordered" evidence="1">
    <location>
        <begin position="93"/>
        <end position="112"/>
    </location>
</feature>
<evidence type="ECO:0000313" key="3">
    <source>
        <dbReference type="Proteomes" id="UP000001818"/>
    </source>
</evidence>
<dbReference type="AlphaFoldDB" id="Q136U4"/>
<reference evidence="2 3" key="1">
    <citation type="submission" date="2006-03" db="EMBL/GenBank/DDBJ databases">
        <title>Complete sequence of Rhodopseudomonas palustris BisB5.</title>
        <authorList>
            <consortium name="US DOE Joint Genome Institute"/>
            <person name="Copeland A."/>
            <person name="Lucas S."/>
            <person name="Lapidus A."/>
            <person name="Barry K."/>
            <person name="Detter J.C."/>
            <person name="Glavina del Rio T."/>
            <person name="Hammon N."/>
            <person name="Israni S."/>
            <person name="Dalin E."/>
            <person name="Tice H."/>
            <person name="Pitluck S."/>
            <person name="Chain P."/>
            <person name="Malfatti S."/>
            <person name="Shin M."/>
            <person name="Vergez L."/>
            <person name="Schmutz J."/>
            <person name="Larimer F."/>
            <person name="Land M."/>
            <person name="Hauser L."/>
            <person name="Pelletier D.A."/>
            <person name="Kyrpides N."/>
            <person name="Lykidis A."/>
            <person name="Oda Y."/>
            <person name="Harwood C.S."/>
            <person name="Richardson P."/>
        </authorList>
    </citation>
    <scope>NUCLEOTIDE SEQUENCE [LARGE SCALE GENOMIC DNA]</scope>
    <source>
        <strain evidence="2 3">BisB5</strain>
    </source>
</reference>
<protein>
    <submittedName>
        <fullName evidence="2">Uncharacterized protein</fullName>
    </submittedName>
</protein>